<dbReference type="Pfam" id="PF00571">
    <property type="entry name" value="CBS"/>
    <property type="match status" value="2"/>
</dbReference>
<feature type="domain" description="CBS" evidence="9">
    <location>
        <begin position="250"/>
        <end position="311"/>
    </location>
</feature>
<evidence type="ECO:0000256" key="1">
    <source>
        <dbReference type="ARBA" id="ARBA00008165"/>
    </source>
</evidence>
<dbReference type="AlphaFoldDB" id="A0A2S4MPD4"/>
<dbReference type="Proteomes" id="UP000237381">
    <property type="component" value="Unassembled WGS sequence"/>
</dbReference>
<dbReference type="Pfam" id="PF01380">
    <property type="entry name" value="SIS"/>
    <property type="match status" value="1"/>
</dbReference>
<dbReference type="GO" id="GO:0046872">
    <property type="term" value="F:metal ion binding"/>
    <property type="evidence" value="ECO:0007669"/>
    <property type="project" value="UniProtKB-KW"/>
</dbReference>
<dbReference type="NCBIfam" id="TIGR00393">
    <property type="entry name" value="kpsF"/>
    <property type="match status" value="1"/>
</dbReference>
<organism evidence="11 12">
    <name type="scientific">Paraburkholderia eburnea</name>
    <dbReference type="NCBI Taxonomy" id="1189126"/>
    <lineage>
        <taxon>Bacteria</taxon>
        <taxon>Pseudomonadati</taxon>
        <taxon>Pseudomonadota</taxon>
        <taxon>Betaproteobacteria</taxon>
        <taxon>Burkholderiales</taxon>
        <taxon>Burkholderiaceae</taxon>
        <taxon>Paraburkholderia</taxon>
    </lineage>
</organism>
<dbReference type="GO" id="GO:0097367">
    <property type="term" value="F:carbohydrate derivative binding"/>
    <property type="evidence" value="ECO:0007669"/>
    <property type="project" value="InterPro"/>
</dbReference>
<dbReference type="PROSITE" id="PS51257">
    <property type="entry name" value="PROKAR_LIPOPROTEIN"/>
    <property type="match status" value="1"/>
</dbReference>
<dbReference type="InterPro" id="IPR004800">
    <property type="entry name" value="KdsD/KpsF-type"/>
</dbReference>
<keyword evidence="5" id="KW-0479">Metal-binding</keyword>
<evidence type="ECO:0000256" key="5">
    <source>
        <dbReference type="PIRSR" id="PIRSR004692-2"/>
    </source>
</evidence>
<evidence type="ECO:0000259" key="9">
    <source>
        <dbReference type="PROSITE" id="PS51371"/>
    </source>
</evidence>
<dbReference type="SUPFAM" id="SSF53697">
    <property type="entry name" value="SIS domain"/>
    <property type="match status" value="1"/>
</dbReference>
<accession>A0A2S4MPD4</accession>
<keyword evidence="5" id="KW-0862">Zinc</keyword>
<evidence type="ECO:0000256" key="3">
    <source>
        <dbReference type="ARBA" id="ARBA00023122"/>
    </source>
</evidence>
<dbReference type="PROSITE" id="PS51371">
    <property type="entry name" value="CBS"/>
    <property type="match status" value="2"/>
</dbReference>
<dbReference type="SMART" id="SM00116">
    <property type="entry name" value="CBS"/>
    <property type="match status" value="2"/>
</dbReference>
<feature type="domain" description="SIS" evidence="10">
    <location>
        <begin position="80"/>
        <end position="224"/>
    </location>
</feature>
<dbReference type="PANTHER" id="PTHR42745:SF1">
    <property type="entry name" value="ARABINOSE 5-PHOSPHATE ISOMERASE KDSD"/>
    <property type="match status" value="1"/>
</dbReference>
<name>A0A2S4MPD4_9BURK</name>
<evidence type="ECO:0000313" key="11">
    <source>
        <dbReference type="EMBL" id="POR56217.1"/>
    </source>
</evidence>
<feature type="site" description="Catalytically relevant" evidence="6">
    <location>
        <position position="150"/>
    </location>
</feature>
<comment type="similarity">
    <text evidence="1 4">Belongs to the SIS family. GutQ/KpsF subfamily.</text>
</comment>
<dbReference type="InterPro" id="IPR046348">
    <property type="entry name" value="SIS_dom_sf"/>
</dbReference>
<feature type="site" description="Catalytically relevant" evidence="6">
    <location>
        <position position="98"/>
    </location>
</feature>
<dbReference type="PANTHER" id="PTHR42745">
    <property type="match status" value="1"/>
</dbReference>
<evidence type="ECO:0000256" key="6">
    <source>
        <dbReference type="PIRSR" id="PIRSR004692-3"/>
    </source>
</evidence>
<protein>
    <submittedName>
        <fullName evidence="11">Arabinose-5-phosphate isomerase</fullName>
    </submittedName>
</protein>
<feature type="region of interest" description="Disordered" evidence="8">
    <location>
        <begin position="1"/>
        <end position="26"/>
    </location>
</feature>
<evidence type="ECO:0000256" key="4">
    <source>
        <dbReference type="PIRNR" id="PIRNR004692"/>
    </source>
</evidence>
<keyword evidence="2" id="KW-0677">Repeat</keyword>
<dbReference type="InterPro" id="IPR046342">
    <property type="entry name" value="CBS_dom_sf"/>
</dbReference>
<evidence type="ECO:0000313" key="12">
    <source>
        <dbReference type="Proteomes" id="UP000237381"/>
    </source>
</evidence>
<reference evidence="11 12" key="1">
    <citation type="submission" date="2018-01" db="EMBL/GenBank/DDBJ databases">
        <title>Genomic Encyclopedia of Type Strains, Phase III (KMG-III): the genomes of soil and plant-associated and newly described type strains.</title>
        <authorList>
            <person name="Whitman W."/>
        </authorList>
    </citation>
    <scope>NUCLEOTIDE SEQUENCE [LARGE SCALE GENOMIC DNA]</scope>
    <source>
        <strain evidence="11 12">JCM 18070</strain>
    </source>
</reference>
<dbReference type="InterPro" id="IPR000644">
    <property type="entry name" value="CBS_dom"/>
</dbReference>
<feature type="domain" description="CBS" evidence="9">
    <location>
        <begin position="317"/>
        <end position="369"/>
    </location>
</feature>
<dbReference type="InterPro" id="IPR001347">
    <property type="entry name" value="SIS_dom"/>
</dbReference>
<gene>
    <name evidence="11" type="ORF">B0G62_101614</name>
</gene>
<evidence type="ECO:0000259" key="10">
    <source>
        <dbReference type="PROSITE" id="PS51464"/>
    </source>
</evidence>
<dbReference type="EMBL" id="PQGA01000001">
    <property type="protein sequence ID" value="POR56217.1"/>
    <property type="molecule type" value="Genomic_DNA"/>
</dbReference>
<evidence type="ECO:0000256" key="7">
    <source>
        <dbReference type="PROSITE-ProRule" id="PRU00703"/>
    </source>
</evidence>
<evidence type="ECO:0000256" key="2">
    <source>
        <dbReference type="ARBA" id="ARBA00022737"/>
    </source>
</evidence>
<dbReference type="GO" id="GO:0005975">
    <property type="term" value="P:carbohydrate metabolic process"/>
    <property type="evidence" value="ECO:0007669"/>
    <property type="project" value="InterPro"/>
</dbReference>
<dbReference type="InterPro" id="IPR035474">
    <property type="entry name" value="SIS_Kpsf"/>
</dbReference>
<dbReference type="Gene3D" id="3.40.50.10490">
    <property type="entry name" value="Glucose-6-phosphate isomerase like protein, domain 1"/>
    <property type="match status" value="1"/>
</dbReference>
<dbReference type="GO" id="GO:1901135">
    <property type="term" value="P:carbohydrate derivative metabolic process"/>
    <property type="evidence" value="ECO:0007669"/>
    <property type="project" value="InterPro"/>
</dbReference>
<evidence type="ECO:0000256" key="8">
    <source>
        <dbReference type="SAM" id="MobiDB-lite"/>
    </source>
</evidence>
<feature type="site" description="Catalytically relevant" evidence="6">
    <location>
        <position position="192"/>
    </location>
</feature>
<comment type="caution">
    <text evidence="11">The sequence shown here is derived from an EMBL/GenBank/DDBJ whole genome shotgun (WGS) entry which is preliminary data.</text>
</comment>
<dbReference type="PROSITE" id="PS51464">
    <property type="entry name" value="SIS"/>
    <property type="match status" value="1"/>
</dbReference>
<sequence>MPGGRRAPPGGPLRAAPGVTPQAAPAGGAGAACIRLCYTPRMIAKINGDRALKLARDVLDIEADAVRGLRDRLDDSFVGAVDLILGCRGRVVVSGIGKSGHIARKLAATLASTGTPAFFVHPAEASHGDLGMVTADDVFIGLSNSGESEELVAILPLVKRIGAKLIGMTGNRPQSTLGKLSDIHLDAGVEKEACPLNLAPTASTTAALALSDALAVAVLDARGFGADDFARSHPGGALGRRLLTYVRDVMRTGDAVPKVRDDATVRDALMQLTARRMGMTAIVTADNHVAGIFTDGDLRRVLERVGDFRDLPITEVMTRGPRSIGPDQLAVEAVELMERHRINQMLVVDAEGVLIGALNMHDLFSKKVI</sequence>
<dbReference type="GO" id="GO:0019146">
    <property type="term" value="F:arabinose-5-phosphate isomerase activity"/>
    <property type="evidence" value="ECO:0007669"/>
    <property type="project" value="UniProtKB-ARBA"/>
</dbReference>
<proteinExistence type="inferred from homology"/>
<feature type="binding site" evidence="5">
    <location>
        <position position="121"/>
    </location>
    <ligand>
        <name>Zn(2+)</name>
        <dbReference type="ChEBI" id="CHEBI:29105"/>
    </ligand>
</feature>
<dbReference type="Gene3D" id="3.10.580.10">
    <property type="entry name" value="CBS-domain"/>
    <property type="match status" value="1"/>
</dbReference>
<keyword evidence="3 7" id="KW-0129">CBS domain</keyword>
<feature type="site" description="Catalytically relevant" evidence="6">
    <location>
        <position position="233"/>
    </location>
</feature>
<dbReference type="CDD" id="cd05014">
    <property type="entry name" value="SIS_Kpsf"/>
    <property type="match status" value="1"/>
</dbReference>
<keyword evidence="11" id="KW-0413">Isomerase</keyword>
<dbReference type="CDD" id="cd04604">
    <property type="entry name" value="CBS_pair_SIS_assoc"/>
    <property type="match status" value="1"/>
</dbReference>
<keyword evidence="12" id="KW-1185">Reference proteome</keyword>
<dbReference type="PIRSF" id="PIRSF004692">
    <property type="entry name" value="KdsD_KpsF"/>
    <property type="match status" value="1"/>
</dbReference>
<dbReference type="InterPro" id="IPR050986">
    <property type="entry name" value="GutQ/KpsF_isomerases"/>
</dbReference>
<dbReference type="FunFam" id="3.40.50.10490:FF:000011">
    <property type="entry name" value="Arabinose 5-phosphate isomerase"/>
    <property type="match status" value="1"/>
</dbReference>